<feature type="region of interest" description="Disordered" evidence="10">
    <location>
        <begin position="1"/>
        <end position="22"/>
    </location>
</feature>
<dbReference type="PROSITE" id="PS51195">
    <property type="entry name" value="Q_MOTIF"/>
    <property type="match status" value="1"/>
</dbReference>
<dbReference type="GO" id="GO:0003724">
    <property type="term" value="F:RNA helicase activity"/>
    <property type="evidence" value="ECO:0007669"/>
    <property type="project" value="UniProtKB-EC"/>
</dbReference>
<comment type="catalytic activity">
    <reaction evidence="8">
        <text>ATP + H2O = ADP + phosphate + H(+)</text>
        <dbReference type="Rhea" id="RHEA:13065"/>
        <dbReference type="ChEBI" id="CHEBI:15377"/>
        <dbReference type="ChEBI" id="CHEBI:15378"/>
        <dbReference type="ChEBI" id="CHEBI:30616"/>
        <dbReference type="ChEBI" id="CHEBI:43474"/>
        <dbReference type="ChEBI" id="CHEBI:456216"/>
        <dbReference type="EC" id="3.6.4.13"/>
    </reaction>
</comment>
<keyword evidence="7" id="KW-0694">RNA-binding</keyword>
<dbReference type="SMART" id="SM01123">
    <property type="entry name" value="DBP10CT"/>
    <property type="match status" value="1"/>
</dbReference>
<dbReference type="Proteomes" id="UP000002899">
    <property type="component" value="Chromosome II"/>
</dbReference>
<evidence type="ECO:0000256" key="10">
    <source>
        <dbReference type="SAM" id="MobiDB-lite"/>
    </source>
</evidence>
<feature type="compositionally biased region" description="Acidic residues" evidence="10">
    <location>
        <begin position="1"/>
        <end position="21"/>
    </location>
</feature>
<dbReference type="SUPFAM" id="SSF52540">
    <property type="entry name" value="P-loop containing nucleoside triphosphate hydrolases"/>
    <property type="match status" value="1"/>
</dbReference>
<comment type="similarity">
    <text evidence="1">Belongs to the DEAD box helicase family. DDX54/DBP10 subfamily.</text>
</comment>
<dbReference type="InterPro" id="IPR014001">
    <property type="entry name" value="Helicase_ATP-bd"/>
</dbReference>
<dbReference type="GeneID" id="24424624"/>
<accession>A0A1R4AB02</accession>
<reference evidence="14 15" key="3">
    <citation type="journal article" date="2016" name="Sci. Rep.">
        <title>Genome-wide diversity and gene expression profiling of Babesia microti isolates identify polymorphic genes that mediate host-pathogen interactions.</title>
        <authorList>
            <person name="Silva J.C."/>
            <person name="Cornillot E."/>
            <person name="McCracken C."/>
            <person name="Usmani-Brown S."/>
            <person name="Dwivedi A."/>
            <person name="Ifeonu O.O."/>
            <person name="Crabtree J."/>
            <person name="Gotia H.T."/>
            <person name="Virji A.Z."/>
            <person name="Reynes C."/>
            <person name="Colinge J."/>
            <person name="Kumar V."/>
            <person name="Lawres L."/>
            <person name="Pazzi J.E."/>
            <person name="Pablo J.V."/>
            <person name="Hung C."/>
            <person name="Brancato J."/>
            <person name="Kumari P."/>
            <person name="Orvis J."/>
            <person name="Tretina K."/>
            <person name="Chibucos M."/>
            <person name="Ott S."/>
            <person name="Sadzewicz L."/>
            <person name="Sengamalay N."/>
            <person name="Shetty A.C."/>
            <person name="Su Q."/>
            <person name="Tallon L."/>
            <person name="Fraser C.M."/>
            <person name="Frutos R."/>
            <person name="Molina D.M."/>
            <person name="Krause P.J."/>
            <person name="Ben Mamoun C."/>
        </authorList>
    </citation>
    <scope>NUCLEOTIDE SEQUENCE [LARGE SCALE GENOMIC DNA]</scope>
    <source>
        <strain evidence="14 15">RI</strain>
    </source>
</reference>
<evidence type="ECO:0000313" key="15">
    <source>
        <dbReference type="Proteomes" id="UP000002899"/>
    </source>
</evidence>
<dbReference type="GO" id="GO:0003723">
    <property type="term" value="F:RNA binding"/>
    <property type="evidence" value="ECO:0007669"/>
    <property type="project" value="UniProtKB-KW"/>
</dbReference>
<dbReference type="SMART" id="SM00490">
    <property type="entry name" value="HELICc"/>
    <property type="match status" value="1"/>
</dbReference>
<keyword evidence="15" id="KW-1185">Reference proteome</keyword>
<dbReference type="InterPro" id="IPR011545">
    <property type="entry name" value="DEAD/DEAH_box_helicase_dom"/>
</dbReference>
<dbReference type="VEuPathDB" id="PiroplasmaDB:BMR1_02g04230"/>
<dbReference type="EMBL" id="FO082872">
    <property type="protein sequence ID" value="SJK86183.1"/>
    <property type="molecule type" value="Genomic_DNA"/>
</dbReference>
<dbReference type="KEGG" id="bmic:BMR1_02g04230"/>
<dbReference type="Pfam" id="PF00271">
    <property type="entry name" value="Helicase_C"/>
    <property type="match status" value="1"/>
</dbReference>
<dbReference type="AlphaFoldDB" id="A0A1R4AB02"/>
<evidence type="ECO:0000256" key="7">
    <source>
        <dbReference type="ARBA" id="ARBA00022884"/>
    </source>
</evidence>
<sequence>MDLDDEFDSNGEEDYDFGGSDDEYHLSDSLVYEDYISTDNSAKICESDCYLFNNDHHSVEIVAKKHSEGKKGPFGMLGLSEDLIFSLEKRLKFRQPSPIQRKVIPHVLNARDILCLARTGSGKTISYLAPIVQRLNCHSTRVGSRCLIILPTRELSLQIVKVLRKLMVKNDLKIACLIGGQGIETQFSALANNPDILIATPGRLAHHLVEKSLQLVRVEIFVLDEADKLCEDGFLPHIYKIVSQLPANRQTIVVSATLPTEVAEFTKFNLKDPFLANLDKDHQLSDDLRVDFLYVPSDFKIPALYKIANKLKEKSTIVFVATRHHVEFFKLLFDLSHLKASYVYGSMDMSLRMQQMANFSNSKTNFLIVTDVAARGLDIPIVNNVINFDFPYSPKLFIHRAGRTARAGRTGVAVSLVTLQELSFTTELELFLGKKIEIARKELKSCLLGSIGRLDNEMEYVESVIACNVELQHLRRSMNAALNLYYKTRPMPSRNSVINAKKLIASCGGLPILNRSTHPYWCDLTDADSDNVEFLKALNKFRPEKTRMAVKACEAFEKYHNINNYMQEIKRTGGNSDGMGLEIVTRSSDVSSDEIKINHDTLDDDRSYLDRLIQITNGNTADVISNINSINKSIAVSKRAKNRLEKGLPLFQNNNRRHVTKSLISSTSSNCNYARKCAMRLPDMTLNINPDAERDLQRKRYSQKTRWDPKKRKFTQNIVDNLTKEVYKNESGVKVRGEMQCKGLLKKWMAISKIRLQKSGEIEESRTRTFLKSKRSAKIDCDDEINLKGDKFSEISNPKYAALIDSYRRDKKLTHKETRLLKKITGKIDKNDTNKIGKGNMTGRELKTPLQIQYALKRSTRANTVAKFKRRQEEKMAKQSAPSRSIKFCWI</sequence>
<dbReference type="SMART" id="SM00487">
    <property type="entry name" value="DEXDc"/>
    <property type="match status" value="1"/>
</dbReference>
<dbReference type="RefSeq" id="XP_021338374.1">
    <property type="nucleotide sequence ID" value="XM_021481771.1"/>
</dbReference>
<dbReference type="InterPro" id="IPR001650">
    <property type="entry name" value="Helicase_C-like"/>
</dbReference>
<evidence type="ECO:0000256" key="5">
    <source>
        <dbReference type="ARBA" id="ARBA00022806"/>
    </source>
</evidence>
<keyword evidence="4 14" id="KW-0378">Hydrolase</keyword>
<evidence type="ECO:0000256" key="1">
    <source>
        <dbReference type="ARBA" id="ARBA00010379"/>
    </source>
</evidence>
<reference evidence="14 15" key="2">
    <citation type="journal article" date="2013" name="PLoS ONE">
        <title>Whole genome mapping and re-organization of the nuclear and mitochondrial genomes of Babesia microti isolates.</title>
        <authorList>
            <person name="Cornillot E."/>
            <person name="Dassouli A."/>
            <person name="Garg A."/>
            <person name="Pachikara N."/>
            <person name="Randazzo S."/>
            <person name="Depoix D."/>
            <person name="Carcy B."/>
            <person name="Delbecq S."/>
            <person name="Frutos R."/>
            <person name="Silva J.C."/>
            <person name="Sutton R."/>
            <person name="Krause P.J."/>
            <person name="Mamoun C.B."/>
        </authorList>
    </citation>
    <scope>NUCLEOTIDE SEQUENCE [LARGE SCALE GENOMIC DNA]</scope>
    <source>
        <strain evidence="14 15">RI</strain>
    </source>
</reference>
<dbReference type="GO" id="GO:0005524">
    <property type="term" value="F:ATP binding"/>
    <property type="evidence" value="ECO:0007669"/>
    <property type="project" value="UniProtKB-KW"/>
</dbReference>
<dbReference type="GO" id="GO:0005634">
    <property type="term" value="C:nucleus"/>
    <property type="evidence" value="ECO:0007669"/>
    <property type="project" value="InterPro"/>
</dbReference>
<dbReference type="PANTHER" id="PTHR47959:SF8">
    <property type="entry name" value="RNA HELICASE"/>
    <property type="match status" value="1"/>
</dbReference>
<dbReference type="InterPro" id="IPR027417">
    <property type="entry name" value="P-loop_NTPase"/>
</dbReference>
<evidence type="ECO:0000256" key="8">
    <source>
        <dbReference type="ARBA" id="ARBA00047984"/>
    </source>
</evidence>
<dbReference type="PROSITE" id="PS51194">
    <property type="entry name" value="HELICASE_CTER"/>
    <property type="match status" value="1"/>
</dbReference>
<dbReference type="GO" id="GO:0005829">
    <property type="term" value="C:cytosol"/>
    <property type="evidence" value="ECO:0007669"/>
    <property type="project" value="TreeGrafter"/>
</dbReference>
<evidence type="ECO:0000256" key="3">
    <source>
        <dbReference type="ARBA" id="ARBA00022741"/>
    </source>
</evidence>
<keyword evidence="3" id="KW-0547">Nucleotide-binding</keyword>
<evidence type="ECO:0000256" key="9">
    <source>
        <dbReference type="PROSITE-ProRule" id="PRU00552"/>
    </source>
</evidence>
<dbReference type="Gene3D" id="3.40.50.300">
    <property type="entry name" value="P-loop containing nucleotide triphosphate hydrolases"/>
    <property type="match status" value="2"/>
</dbReference>
<feature type="domain" description="Helicase ATP-binding" evidence="11">
    <location>
        <begin position="104"/>
        <end position="276"/>
    </location>
</feature>
<dbReference type="CDD" id="cd18787">
    <property type="entry name" value="SF2_C_DEAD"/>
    <property type="match status" value="1"/>
</dbReference>
<evidence type="ECO:0000256" key="6">
    <source>
        <dbReference type="ARBA" id="ARBA00022840"/>
    </source>
</evidence>
<dbReference type="OrthoDB" id="10261375at2759"/>
<reference evidence="14 15" key="1">
    <citation type="journal article" date="2012" name="Nucleic Acids Res.">
        <title>Sequencing of the smallest Apicomplexan genome from the human pathogen Babesia microti.</title>
        <authorList>
            <person name="Cornillot E."/>
            <person name="Hadj-Kaddour K."/>
            <person name="Dassouli A."/>
            <person name="Noel B."/>
            <person name="Ranwez V."/>
            <person name="Vacherie B."/>
            <person name="Augagneur Y."/>
            <person name="Bres V."/>
            <person name="Duclos A."/>
            <person name="Randazzo S."/>
            <person name="Carcy B."/>
            <person name="Debierre-Grockiego F."/>
            <person name="Delbecq S."/>
            <person name="Moubri-Menage K."/>
            <person name="Shams-Eldin H."/>
            <person name="Usmani-Brown S."/>
            <person name="Bringaud F."/>
            <person name="Wincker P."/>
            <person name="Vivares C.P."/>
            <person name="Schwarz R.T."/>
            <person name="Schetters T.P."/>
            <person name="Krause P.J."/>
            <person name="Gorenflot A."/>
            <person name="Berry V."/>
            <person name="Barbe V."/>
            <person name="Ben Mamoun C."/>
        </authorList>
    </citation>
    <scope>NUCLEOTIDE SEQUENCE [LARGE SCALE GENOMIC DNA]</scope>
    <source>
        <strain evidence="14 15">RI</strain>
    </source>
</reference>
<dbReference type="InterPro" id="IPR050079">
    <property type="entry name" value="DEAD_box_RNA_helicase"/>
</dbReference>
<dbReference type="Pfam" id="PF00270">
    <property type="entry name" value="DEAD"/>
    <property type="match status" value="1"/>
</dbReference>
<dbReference type="EC" id="3.6.4.13" evidence="2"/>
<dbReference type="InterPro" id="IPR014014">
    <property type="entry name" value="RNA_helicase_DEAD_Q_motif"/>
</dbReference>
<name>A0A1R4AB02_BABMR</name>
<gene>
    <name evidence="14" type="ORF">BMR1_02g04230</name>
</gene>
<dbReference type="PANTHER" id="PTHR47959">
    <property type="entry name" value="ATP-DEPENDENT RNA HELICASE RHLE-RELATED"/>
    <property type="match status" value="1"/>
</dbReference>
<evidence type="ECO:0000256" key="4">
    <source>
        <dbReference type="ARBA" id="ARBA00022801"/>
    </source>
</evidence>
<dbReference type="GO" id="GO:0016887">
    <property type="term" value="F:ATP hydrolysis activity"/>
    <property type="evidence" value="ECO:0007669"/>
    <property type="project" value="RHEA"/>
</dbReference>
<keyword evidence="5 14" id="KW-0347">Helicase</keyword>
<dbReference type="PROSITE" id="PS51192">
    <property type="entry name" value="HELICASE_ATP_BIND_1"/>
    <property type="match status" value="1"/>
</dbReference>
<feature type="domain" description="Helicase C-terminal" evidence="12">
    <location>
        <begin position="303"/>
        <end position="447"/>
    </location>
</feature>
<proteinExistence type="inferred from homology"/>
<evidence type="ECO:0000256" key="2">
    <source>
        <dbReference type="ARBA" id="ARBA00012552"/>
    </source>
</evidence>
<evidence type="ECO:0000313" key="14">
    <source>
        <dbReference type="EMBL" id="SJK86183.1"/>
    </source>
</evidence>
<keyword evidence="6" id="KW-0067">ATP-binding</keyword>
<organism evidence="14 15">
    <name type="scientific">Babesia microti (strain RI)</name>
    <dbReference type="NCBI Taxonomy" id="1133968"/>
    <lineage>
        <taxon>Eukaryota</taxon>
        <taxon>Sar</taxon>
        <taxon>Alveolata</taxon>
        <taxon>Apicomplexa</taxon>
        <taxon>Aconoidasida</taxon>
        <taxon>Piroplasmida</taxon>
        <taxon>Babesiidae</taxon>
        <taxon>Babesia</taxon>
    </lineage>
</organism>
<feature type="domain" description="DEAD-box RNA helicase Q" evidence="13">
    <location>
        <begin position="72"/>
        <end position="101"/>
    </location>
</feature>
<evidence type="ECO:0000259" key="12">
    <source>
        <dbReference type="PROSITE" id="PS51194"/>
    </source>
</evidence>
<feature type="short sequence motif" description="Q motif" evidence="9">
    <location>
        <begin position="72"/>
        <end position="101"/>
    </location>
</feature>
<protein>
    <recommendedName>
        <fullName evidence="2">RNA helicase</fullName>
        <ecNumber evidence="2">3.6.4.13</ecNumber>
    </recommendedName>
</protein>
<evidence type="ECO:0000259" key="13">
    <source>
        <dbReference type="PROSITE" id="PS51195"/>
    </source>
</evidence>
<dbReference type="InterPro" id="IPR012541">
    <property type="entry name" value="DBP10_C"/>
</dbReference>
<evidence type="ECO:0000259" key="11">
    <source>
        <dbReference type="PROSITE" id="PS51192"/>
    </source>
</evidence>